<proteinExistence type="predicted"/>
<feature type="binding site" evidence="12">
    <location>
        <position position="526"/>
    </location>
    <ligand>
        <name>ATP</name>
        <dbReference type="ChEBI" id="CHEBI:30616"/>
    </ligand>
</feature>
<evidence type="ECO:0000256" key="11">
    <source>
        <dbReference type="ARBA" id="ARBA00023180"/>
    </source>
</evidence>
<dbReference type="AlphaFoldDB" id="A0AAV6XYM3"/>
<dbReference type="FunFam" id="1.10.510.10:FF:000252">
    <property type="entry name" value="Receptor-like protein kinase FERONIA"/>
    <property type="match status" value="1"/>
</dbReference>
<dbReference type="FunFam" id="3.30.200.20:FF:000039">
    <property type="entry name" value="receptor-like protein kinase FERONIA"/>
    <property type="match status" value="1"/>
</dbReference>
<feature type="region of interest" description="Disordered" evidence="13">
    <location>
        <begin position="241"/>
        <end position="268"/>
    </location>
</feature>
<keyword evidence="5" id="KW-0732">Signal</keyword>
<dbReference type="Gene3D" id="3.30.200.20">
    <property type="entry name" value="Phosphorylase Kinase, domain 1"/>
    <property type="match status" value="1"/>
</dbReference>
<accession>A0AAV6XYM3</accession>
<dbReference type="Proteomes" id="UP000826271">
    <property type="component" value="Unassembled WGS sequence"/>
</dbReference>
<keyword evidence="8 12" id="KW-0067">ATP-binding</keyword>
<dbReference type="EMBL" id="WHWC01000004">
    <property type="protein sequence ID" value="KAG8384325.1"/>
    <property type="molecule type" value="Genomic_DNA"/>
</dbReference>
<evidence type="ECO:0000256" key="3">
    <source>
        <dbReference type="ARBA" id="ARBA00022679"/>
    </source>
</evidence>
<comment type="subcellular location">
    <subcellularLocation>
        <location evidence="1">Membrane</location>
        <topology evidence="1">Single-pass type I membrane protein</topology>
    </subcellularLocation>
</comment>
<evidence type="ECO:0000256" key="13">
    <source>
        <dbReference type="SAM" id="MobiDB-lite"/>
    </source>
</evidence>
<dbReference type="Gene3D" id="1.10.510.10">
    <property type="entry name" value="Transferase(Phosphotransferase) domain 1"/>
    <property type="match status" value="1"/>
</dbReference>
<dbReference type="PANTHER" id="PTHR47989">
    <property type="entry name" value="OS01G0750732 PROTEIN"/>
    <property type="match status" value="1"/>
</dbReference>
<feature type="domain" description="Protein kinase" evidence="15">
    <location>
        <begin position="498"/>
        <end position="779"/>
    </location>
</feature>
<evidence type="ECO:0000256" key="6">
    <source>
        <dbReference type="ARBA" id="ARBA00022741"/>
    </source>
</evidence>
<evidence type="ECO:0000256" key="5">
    <source>
        <dbReference type="ARBA" id="ARBA00022729"/>
    </source>
</evidence>
<keyword evidence="7" id="KW-0418">Kinase</keyword>
<dbReference type="PROSITE" id="PS00108">
    <property type="entry name" value="PROTEIN_KINASE_ST"/>
    <property type="match status" value="1"/>
</dbReference>
<comment type="caution">
    <text evidence="16">The sequence shown here is derived from an EMBL/GenBank/DDBJ whole genome shotgun (WGS) entry which is preliminary data.</text>
</comment>
<sequence>MEHFQIFSFLSLYFLFHFLFLAFSYGDYTLPGLYFINCGSASSPTVNGRTFTGDVHPGGFSFSSGGSRTVQDSTSSTDELYQSARIFTKTSSYELDIAQNGTYVVRFHFSPFPALRDLQNANFSVEVSRFRVLSNFTAQIGSNFPHIEEFLLSVTPGKLKIRFVPSERNYFGFVNAIEVFLAPPHFIPDSAFNATEEGFQGNHALRVIHRINVGGSVITPNNDRLLRNWIPDDAYLVNKDAAKNSTPHSGKPNYQSSESSKSDAPGLATEYDAPDNVYNTAKEVNIDRNDNNTSSLNTFNILWRFDVRKGAKHFVRVHFCDIVSPTINERLRFDLSIWSNFTGVIWPYQNASGSAVPFLSDFFVDSDNVGFINISISPRSDLRNPTAFLNGVEIMELVSELGSPPGGNDSRNLRLPVIIGSSVGGLILVIILIVLFGFLLKRRKWKHVEAIDWTVAPPYAGSSYARTTDTTITGSPLADLNLGLKIHILEILYATKNFNAKLMIGEGGFGKVYKGILRNGTKVAVKRSEPGHGQGVPEFQTEIKVLSRIRHQHLVSLIGYCDERDEMILVYEFMEKGTLRDHLYILNEESGESTISSSQLSWDQRLRICIGAAKGIHYLHTGSSGAIIHRDIKSTNILLDEHYKAKVADFGLSRTGPLDQSYVCTDVKGSFGYLDPDYFRCSQLTKKSDVYSFGVVLLEVVCARPVIDHSLPREQTNLADWAMMWQRKGELDKIVDPLLVGKINSDSLRKFGETVEKCLQEYGVDRPEMVDVLWDLEYCLSLQKSAIPREPYEDSTTDVSWDLQMNVVQRLPSHRMSIDDEDSFSVASQVNASEEEKQIDISSFHPIEDATAALLTHNPSSSKNWNSNTQSQHAKKTLWCEFCQTTGHIQAKCFRLHGFPPNWKPKGKRNGGSIPHGGSFGTQFPRSHSNNVGLGSMSPPPAPPGFSSLGYGGNFPSGASLQQPQVSHATASAPPTPHLTPDQIHQLLNLLHTHSIKSTDSTPHLAGISHCLSVSHNPSDWIIDSGATDHITYCFSLLQHPQKLTVPHSVHMPDGSTSLDLVQRTPVVLGRQIGGLYCLTPISQHPYSTSPVSQTMANDSASQEGLASTVIEDPDLRRVTVSSIFFVTEGRWLAMSKTQKPSSLQPGVFGATPRAGDGHNFINAHTFDGIKNSVSSLGTRSLVQKSILRP</sequence>
<dbReference type="InterPro" id="IPR024788">
    <property type="entry name" value="Malectin-like_Carb-bd_dom"/>
</dbReference>
<evidence type="ECO:0000313" key="17">
    <source>
        <dbReference type="Proteomes" id="UP000826271"/>
    </source>
</evidence>
<feature type="compositionally biased region" description="Polar residues" evidence="13">
    <location>
        <begin position="957"/>
        <end position="970"/>
    </location>
</feature>
<dbReference type="CDD" id="cd14066">
    <property type="entry name" value="STKc_IRAK"/>
    <property type="match status" value="1"/>
</dbReference>
<feature type="transmembrane region" description="Helical" evidence="14">
    <location>
        <begin position="417"/>
        <end position="440"/>
    </location>
</feature>
<dbReference type="GO" id="GO:0004674">
    <property type="term" value="F:protein serine/threonine kinase activity"/>
    <property type="evidence" value="ECO:0007669"/>
    <property type="project" value="UniProtKB-KW"/>
</dbReference>
<dbReference type="InterPro" id="IPR001245">
    <property type="entry name" value="Ser-Thr/Tyr_kinase_cat_dom"/>
</dbReference>
<dbReference type="InterPro" id="IPR017441">
    <property type="entry name" value="Protein_kinase_ATP_BS"/>
</dbReference>
<dbReference type="GO" id="GO:0016020">
    <property type="term" value="C:membrane"/>
    <property type="evidence" value="ECO:0007669"/>
    <property type="project" value="UniProtKB-SubCell"/>
</dbReference>
<dbReference type="Pfam" id="PF07714">
    <property type="entry name" value="PK_Tyr_Ser-Thr"/>
    <property type="match status" value="1"/>
</dbReference>
<keyword evidence="3" id="KW-0808">Transferase</keyword>
<dbReference type="PROSITE" id="PS00107">
    <property type="entry name" value="PROTEIN_KINASE_ATP"/>
    <property type="match status" value="1"/>
</dbReference>
<dbReference type="PROSITE" id="PS50011">
    <property type="entry name" value="PROTEIN_KINASE_DOM"/>
    <property type="match status" value="1"/>
</dbReference>
<dbReference type="InterPro" id="IPR008271">
    <property type="entry name" value="Ser/Thr_kinase_AS"/>
</dbReference>
<dbReference type="Gene3D" id="2.60.120.430">
    <property type="entry name" value="Galactose-binding lectin"/>
    <property type="match status" value="2"/>
</dbReference>
<evidence type="ECO:0000256" key="7">
    <source>
        <dbReference type="ARBA" id="ARBA00022777"/>
    </source>
</evidence>
<evidence type="ECO:0000256" key="12">
    <source>
        <dbReference type="PROSITE-ProRule" id="PRU10141"/>
    </source>
</evidence>
<evidence type="ECO:0000256" key="14">
    <source>
        <dbReference type="SAM" id="Phobius"/>
    </source>
</evidence>
<evidence type="ECO:0000256" key="4">
    <source>
        <dbReference type="ARBA" id="ARBA00022692"/>
    </source>
</evidence>
<evidence type="ECO:0000256" key="2">
    <source>
        <dbReference type="ARBA" id="ARBA00022527"/>
    </source>
</evidence>
<feature type="compositionally biased region" description="Polar residues" evidence="13">
    <location>
        <begin position="921"/>
        <end position="933"/>
    </location>
</feature>
<keyword evidence="10 14" id="KW-0472">Membrane</keyword>
<dbReference type="GO" id="GO:0005524">
    <property type="term" value="F:ATP binding"/>
    <property type="evidence" value="ECO:0007669"/>
    <property type="project" value="UniProtKB-UniRule"/>
</dbReference>
<keyword evidence="6 12" id="KW-0547">Nucleotide-binding</keyword>
<dbReference type="Pfam" id="PF12819">
    <property type="entry name" value="Malectin_like"/>
    <property type="match status" value="1"/>
</dbReference>
<feature type="region of interest" description="Disordered" evidence="13">
    <location>
        <begin position="904"/>
        <end position="981"/>
    </location>
</feature>
<name>A0AAV6XYM3_9LAMI</name>
<keyword evidence="4 14" id="KW-0812">Transmembrane</keyword>
<protein>
    <recommendedName>
        <fullName evidence="15">Protein kinase domain-containing protein</fullName>
    </recommendedName>
</protein>
<keyword evidence="2" id="KW-0723">Serine/threonine-protein kinase</keyword>
<evidence type="ECO:0000256" key="9">
    <source>
        <dbReference type="ARBA" id="ARBA00022989"/>
    </source>
</evidence>
<dbReference type="PANTHER" id="PTHR47989:SF62">
    <property type="entry name" value="OS05G0423500 PROTEIN"/>
    <property type="match status" value="1"/>
</dbReference>
<evidence type="ECO:0000256" key="10">
    <source>
        <dbReference type="ARBA" id="ARBA00023136"/>
    </source>
</evidence>
<dbReference type="SMART" id="SM00220">
    <property type="entry name" value="S_TKc"/>
    <property type="match status" value="1"/>
</dbReference>
<dbReference type="InterPro" id="IPR011009">
    <property type="entry name" value="Kinase-like_dom_sf"/>
</dbReference>
<dbReference type="InterPro" id="IPR000719">
    <property type="entry name" value="Prot_kinase_dom"/>
</dbReference>
<keyword evidence="11" id="KW-0325">Glycoprotein</keyword>
<gene>
    <name evidence="16" type="ORF">BUALT_Bualt04G0106500</name>
</gene>
<keyword evidence="17" id="KW-1185">Reference proteome</keyword>
<evidence type="ECO:0000313" key="16">
    <source>
        <dbReference type="EMBL" id="KAG8384325.1"/>
    </source>
</evidence>
<organism evidence="16 17">
    <name type="scientific">Buddleja alternifolia</name>
    <dbReference type="NCBI Taxonomy" id="168488"/>
    <lineage>
        <taxon>Eukaryota</taxon>
        <taxon>Viridiplantae</taxon>
        <taxon>Streptophyta</taxon>
        <taxon>Embryophyta</taxon>
        <taxon>Tracheophyta</taxon>
        <taxon>Spermatophyta</taxon>
        <taxon>Magnoliopsida</taxon>
        <taxon>eudicotyledons</taxon>
        <taxon>Gunneridae</taxon>
        <taxon>Pentapetalae</taxon>
        <taxon>asterids</taxon>
        <taxon>lamiids</taxon>
        <taxon>Lamiales</taxon>
        <taxon>Scrophulariaceae</taxon>
        <taxon>Buddlejeae</taxon>
        <taxon>Buddleja</taxon>
    </lineage>
</organism>
<dbReference type="SUPFAM" id="SSF56112">
    <property type="entry name" value="Protein kinase-like (PK-like)"/>
    <property type="match status" value="1"/>
</dbReference>
<reference evidence="16" key="1">
    <citation type="submission" date="2019-10" db="EMBL/GenBank/DDBJ databases">
        <authorList>
            <person name="Zhang R."/>
            <person name="Pan Y."/>
            <person name="Wang J."/>
            <person name="Ma R."/>
            <person name="Yu S."/>
        </authorList>
    </citation>
    <scope>NUCLEOTIDE SEQUENCE</scope>
    <source>
        <strain evidence="16">LA-IB0</strain>
        <tissue evidence="16">Leaf</tissue>
    </source>
</reference>
<keyword evidence="9 14" id="KW-1133">Transmembrane helix</keyword>
<feature type="compositionally biased region" description="Polar residues" evidence="13">
    <location>
        <begin position="243"/>
        <end position="259"/>
    </location>
</feature>
<evidence type="ECO:0000256" key="1">
    <source>
        <dbReference type="ARBA" id="ARBA00004479"/>
    </source>
</evidence>
<evidence type="ECO:0000259" key="15">
    <source>
        <dbReference type="PROSITE" id="PS50011"/>
    </source>
</evidence>
<evidence type="ECO:0000256" key="8">
    <source>
        <dbReference type="ARBA" id="ARBA00022840"/>
    </source>
</evidence>